<reference evidence="1" key="1">
    <citation type="submission" date="2020-05" db="EMBL/GenBank/DDBJ databases">
        <title>Large-scale comparative analyses of tick genomes elucidate their genetic diversity and vector capacities.</title>
        <authorList>
            <person name="Jia N."/>
            <person name="Wang J."/>
            <person name="Shi W."/>
            <person name="Du L."/>
            <person name="Sun Y."/>
            <person name="Zhan W."/>
            <person name="Jiang J."/>
            <person name="Wang Q."/>
            <person name="Zhang B."/>
            <person name="Ji P."/>
            <person name="Sakyi L.B."/>
            <person name="Cui X."/>
            <person name="Yuan T."/>
            <person name="Jiang B."/>
            <person name="Yang W."/>
            <person name="Lam T.T.-Y."/>
            <person name="Chang Q."/>
            <person name="Ding S."/>
            <person name="Wang X."/>
            <person name="Zhu J."/>
            <person name="Ruan X."/>
            <person name="Zhao L."/>
            <person name="Wei J."/>
            <person name="Que T."/>
            <person name="Du C."/>
            <person name="Cheng J."/>
            <person name="Dai P."/>
            <person name="Han X."/>
            <person name="Huang E."/>
            <person name="Gao Y."/>
            <person name="Liu J."/>
            <person name="Shao H."/>
            <person name="Ye R."/>
            <person name="Li L."/>
            <person name="Wei W."/>
            <person name="Wang X."/>
            <person name="Wang C."/>
            <person name="Yang T."/>
            <person name="Huo Q."/>
            <person name="Li W."/>
            <person name="Guo W."/>
            <person name="Chen H."/>
            <person name="Zhou L."/>
            <person name="Ni X."/>
            <person name="Tian J."/>
            <person name="Zhou Y."/>
            <person name="Sheng Y."/>
            <person name="Liu T."/>
            <person name="Pan Y."/>
            <person name="Xia L."/>
            <person name="Li J."/>
            <person name="Zhao F."/>
            <person name="Cao W."/>
        </authorList>
    </citation>
    <scope>NUCLEOTIDE SEQUENCE</scope>
    <source>
        <strain evidence="1">Dsil-2018</strain>
    </source>
</reference>
<dbReference type="EMBL" id="CM023470">
    <property type="protein sequence ID" value="KAH7978390.1"/>
    <property type="molecule type" value="Genomic_DNA"/>
</dbReference>
<sequence>MLALLPTFVLKLDQHPLLGQVDTSSVRKVMIGGSALSSPLLRSVARKLGLRGITQMFGMTELAGCMTMSSPRGDDFKSLGKPVPFMEIKVVDMLTRKALGPEEKGEICIKGPCTFLGYLNKPKETADAYEDGFLRTGDIGYYSADGRLFVGSRYKELIKCMDQQVPPAEIEEILATDSQVQHVVVVGVPHAQYGEAARAFVVLRRRPEEPVEEQREADRLKELVAGQLSHHKHLHGGIEFLESIPHTGSGKDRRQDLKDSYLHKCGQSVKNELD</sequence>
<gene>
    <name evidence="1" type="ORF">HPB49_005440</name>
</gene>
<evidence type="ECO:0000313" key="2">
    <source>
        <dbReference type="Proteomes" id="UP000821865"/>
    </source>
</evidence>
<comment type="caution">
    <text evidence="1">The sequence shown here is derived from an EMBL/GenBank/DDBJ whole genome shotgun (WGS) entry which is preliminary data.</text>
</comment>
<proteinExistence type="predicted"/>
<keyword evidence="2" id="KW-1185">Reference proteome</keyword>
<evidence type="ECO:0000313" key="1">
    <source>
        <dbReference type="EMBL" id="KAH7978390.1"/>
    </source>
</evidence>
<protein>
    <submittedName>
        <fullName evidence="1">Uncharacterized protein</fullName>
    </submittedName>
</protein>
<name>A0ACB8DV73_DERSI</name>
<accession>A0ACB8DV73</accession>
<organism evidence="1 2">
    <name type="scientific">Dermacentor silvarum</name>
    <name type="common">Tick</name>
    <dbReference type="NCBI Taxonomy" id="543639"/>
    <lineage>
        <taxon>Eukaryota</taxon>
        <taxon>Metazoa</taxon>
        <taxon>Ecdysozoa</taxon>
        <taxon>Arthropoda</taxon>
        <taxon>Chelicerata</taxon>
        <taxon>Arachnida</taxon>
        <taxon>Acari</taxon>
        <taxon>Parasitiformes</taxon>
        <taxon>Ixodida</taxon>
        <taxon>Ixodoidea</taxon>
        <taxon>Ixodidae</taxon>
        <taxon>Rhipicephalinae</taxon>
        <taxon>Dermacentor</taxon>
    </lineage>
</organism>
<dbReference type="Proteomes" id="UP000821865">
    <property type="component" value="Chromosome 1"/>
</dbReference>